<proteinExistence type="predicted"/>
<dbReference type="AlphaFoldDB" id="A0A8J4E7D7"/>
<reference evidence="2" key="1">
    <citation type="submission" date="2021-01" db="EMBL/GenBank/DDBJ databases">
        <title>Whole genome shotgun sequence of Virgisporangium aurantiacum NBRC 16421.</title>
        <authorList>
            <person name="Komaki H."/>
            <person name="Tamura T."/>
        </authorList>
    </citation>
    <scope>NUCLEOTIDE SEQUENCE</scope>
    <source>
        <strain evidence="2">NBRC 16421</strain>
    </source>
</reference>
<keyword evidence="3" id="KW-1185">Reference proteome</keyword>
<organism evidence="2 3">
    <name type="scientific">Virgisporangium aurantiacum</name>
    <dbReference type="NCBI Taxonomy" id="175570"/>
    <lineage>
        <taxon>Bacteria</taxon>
        <taxon>Bacillati</taxon>
        <taxon>Actinomycetota</taxon>
        <taxon>Actinomycetes</taxon>
        <taxon>Micromonosporales</taxon>
        <taxon>Micromonosporaceae</taxon>
        <taxon>Virgisporangium</taxon>
    </lineage>
</organism>
<dbReference type="Proteomes" id="UP000612585">
    <property type="component" value="Unassembled WGS sequence"/>
</dbReference>
<accession>A0A8J4E7D7</accession>
<dbReference type="EMBL" id="BOPG01000116">
    <property type="protein sequence ID" value="GIJ64436.1"/>
    <property type="molecule type" value="Genomic_DNA"/>
</dbReference>
<feature type="region of interest" description="Disordered" evidence="1">
    <location>
        <begin position="1"/>
        <end position="69"/>
    </location>
</feature>
<evidence type="ECO:0000256" key="1">
    <source>
        <dbReference type="SAM" id="MobiDB-lite"/>
    </source>
</evidence>
<sequence>MARTHPGPAITATVFDVPKSTPSRDPPSHVTPHSLENPVGQGVPPALGARRSPAAPHAHRGVTGATRLPHRRSLHFRSDQFRCTHCCGTVGLEPGYVEDTGRVSFGFARWVPRFLKRNGYGVAKASGRPRWQIDVF</sequence>
<evidence type="ECO:0000313" key="2">
    <source>
        <dbReference type="EMBL" id="GIJ64436.1"/>
    </source>
</evidence>
<protein>
    <submittedName>
        <fullName evidence="2">Uncharacterized protein</fullName>
    </submittedName>
</protein>
<evidence type="ECO:0000313" key="3">
    <source>
        <dbReference type="Proteomes" id="UP000612585"/>
    </source>
</evidence>
<comment type="caution">
    <text evidence="2">The sequence shown here is derived from an EMBL/GenBank/DDBJ whole genome shotgun (WGS) entry which is preliminary data.</text>
</comment>
<gene>
    <name evidence="2" type="ORF">Vau01_119520</name>
</gene>
<name>A0A8J4E7D7_9ACTN</name>